<dbReference type="Proteomes" id="UP001215280">
    <property type="component" value="Unassembled WGS sequence"/>
</dbReference>
<comment type="caution">
    <text evidence="2">The sequence shown here is derived from an EMBL/GenBank/DDBJ whole genome shotgun (WGS) entry which is preliminary data.</text>
</comment>
<evidence type="ECO:0000313" key="2">
    <source>
        <dbReference type="EMBL" id="KAJ7776617.1"/>
    </source>
</evidence>
<dbReference type="EMBL" id="JARJLG010000012">
    <property type="protein sequence ID" value="KAJ7776617.1"/>
    <property type="molecule type" value="Genomic_DNA"/>
</dbReference>
<feature type="compositionally biased region" description="Pro residues" evidence="1">
    <location>
        <begin position="371"/>
        <end position="397"/>
    </location>
</feature>
<reference evidence="2" key="1">
    <citation type="submission" date="2023-03" db="EMBL/GenBank/DDBJ databases">
        <title>Massive genome expansion in bonnet fungi (Mycena s.s.) driven by repeated elements and novel gene families across ecological guilds.</title>
        <authorList>
            <consortium name="Lawrence Berkeley National Laboratory"/>
            <person name="Harder C.B."/>
            <person name="Miyauchi S."/>
            <person name="Viragh M."/>
            <person name="Kuo A."/>
            <person name="Thoen E."/>
            <person name="Andreopoulos B."/>
            <person name="Lu D."/>
            <person name="Skrede I."/>
            <person name="Drula E."/>
            <person name="Henrissat B."/>
            <person name="Morin E."/>
            <person name="Kohler A."/>
            <person name="Barry K."/>
            <person name="LaButti K."/>
            <person name="Morin E."/>
            <person name="Salamov A."/>
            <person name="Lipzen A."/>
            <person name="Mereny Z."/>
            <person name="Hegedus B."/>
            <person name="Baldrian P."/>
            <person name="Stursova M."/>
            <person name="Weitz H."/>
            <person name="Taylor A."/>
            <person name="Grigoriev I.V."/>
            <person name="Nagy L.G."/>
            <person name="Martin F."/>
            <person name="Kauserud H."/>
        </authorList>
    </citation>
    <scope>NUCLEOTIDE SEQUENCE</scope>
    <source>
        <strain evidence="2">CBHHK188m</strain>
    </source>
</reference>
<gene>
    <name evidence="2" type="ORF">DFH07DRAFT_980894</name>
</gene>
<name>A0AAD7K400_9AGAR</name>
<accession>A0AAD7K400</accession>
<feature type="region of interest" description="Disordered" evidence="1">
    <location>
        <begin position="151"/>
        <end position="173"/>
    </location>
</feature>
<sequence length="448" mass="48187">MTFYQLELKASDIRAYLPLLCREISKFNTVFSTSEFSDCVEWESFMLSARQYLEGPTRTGVESNTETDNDAYRAKQPSTLQVFLVHYYSIPPNRYFYRYKSNASRKYEQRKDPAPTDIFAGGMGLRHNAALITNQLIKIYTPRVGGRVASWGGVQGQGGGEGKGKDVRRAGGRGAACRDVGRRAGTWGGVQGRGASWSWAACRDVRRGGGREAAGRTDVQGQGREAAGTRVHRSHSVVTEGGSRGPRKGRASAGVANQSNQHQHLRTECPRNRRRARVRAGGRSVHPMHSNGGRRRRHSQPPDPATPPNPSKKAKQKTTRTQLTAPATRGAAGLVSAASAASPSPAAAASAAAFPTQTQTPAQRRAQAPPRRSPVPAPVPVPAPPPSLPPSPPSPPHPHQHLLPTKQPYYDHPAPKNRTHLPTAQAHPPPPAASSCASPAGSRTGTRT</sequence>
<evidence type="ECO:0000256" key="1">
    <source>
        <dbReference type="SAM" id="MobiDB-lite"/>
    </source>
</evidence>
<feature type="compositionally biased region" description="Low complexity" evidence="1">
    <location>
        <begin position="348"/>
        <end position="370"/>
    </location>
</feature>
<feature type="compositionally biased region" description="Pro residues" evidence="1">
    <location>
        <begin position="301"/>
        <end position="310"/>
    </location>
</feature>
<feature type="compositionally biased region" description="Low complexity" evidence="1">
    <location>
        <begin position="433"/>
        <end position="442"/>
    </location>
</feature>
<proteinExistence type="predicted"/>
<organism evidence="2 3">
    <name type="scientific">Mycena maculata</name>
    <dbReference type="NCBI Taxonomy" id="230809"/>
    <lineage>
        <taxon>Eukaryota</taxon>
        <taxon>Fungi</taxon>
        <taxon>Dikarya</taxon>
        <taxon>Basidiomycota</taxon>
        <taxon>Agaricomycotina</taxon>
        <taxon>Agaricomycetes</taxon>
        <taxon>Agaricomycetidae</taxon>
        <taxon>Agaricales</taxon>
        <taxon>Marasmiineae</taxon>
        <taxon>Mycenaceae</taxon>
        <taxon>Mycena</taxon>
    </lineage>
</organism>
<evidence type="ECO:0000313" key="3">
    <source>
        <dbReference type="Proteomes" id="UP001215280"/>
    </source>
</evidence>
<feature type="region of interest" description="Disordered" evidence="1">
    <location>
        <begin position="210"/>
        <end position="336"/>
    </location>
</feature>
<protein>
    <submittedName>
        <fullName evidence="2">Uncharacterized protein</fullName>
    </submittedName>
</protein>
<keyword evidence="3" id="KW-1185">Reference proteome</keyword>
<feature type="region of interest" description="Disordered" evidence="1">
    <location>
        <begin position="348"/>
        <end position="448"/>
    </location>
</feature>
<dbReference type="AlphaFoldDB" id="A0AAD7K400"/>